<proteinExistence type="predicted"/>
<evidence type="ECO:0000313" key="2">
    <source>
        <dbReference type="EMBL" id="QZT34327.1"/>
    </source>
</evidence>
<sequence>MGRWWPEWREEIKRWLPFSQRTGEKELEERLVQLLSAPPFLPALNEEEEVLLNSIRGQTARYNRNNVTRTQAYLNLYLEHPEYVWMLNKLELFNNWFN</sequence>
<accession>F5L9W7</accession>
<reference evidence="2 4" key="2">
    <citation type="journal article" date="2020" name="Extremophiles">
        <title>Genomic analysis of Caldalkalibacillus thermarum TA2.A1 reveals aerobic alkaliphilic metabolism and evolutionary hallmarks linking alkaliphilic bacteria and plant life.</title>
        <authorList>
            <person name="de Jong S.I."/>
            <person name="van den Broek M.A."/>
            <person name="Merkel A.Y."/>
            <person name="de la Torre Cortes P."/>
            <person name="Kalamorz F."/>
            <person name="Cook G.M."/>
            <person name="van Loosdrecht M.C.M."/>
            <person name="McMillan D.G.G."/>
        </authorList>
    </citation>
    <scope>NUCLEOTIDE SEQUENCE [LARGE SCALE GENOMIC DNA]</scope>
    <source>
        <strain evidence="2 4">TA2.A1</strain>
    </source>
</reference>
<dbReference type="EMBL" id="AFCE01000160">
    <property type="protein sequence ID" value="EGL81837.1"/>
    <property type="molecule type" value="Genomic_DNA"/>
</dbReference>
<dbReference type="EMBL" id="CP082237">
    <property type="protein sequence ID" value="QZT34327.1"/>
    <property type="molecule type" value="Genomic_DNA"/>
</dbReference>
<dbReference type="KEGG" id="cthu:HUR95_02660"/>
<gene>
    <name evidence="1" type="ORF">CathTA2_2622</name>
    <name evidence="2" type="ORF">HUR95_02660</name>
</gene>
<dbReference type="OrthoDB" id="2941942at2"/>
<evidence type="ECO:0000313" key="1">
    <source>
        <dbReference type="EMBL" id="EGL81837.1"/>
    </source>
</evidence>
<dbReference type="RefSeq" id="WP_007506018.1">
    <property type="nucleotide sequence ID" value="NZ_AFCE01000160.1"/>
</dbReference>
<protein>
    <submittedName>
        <fullName evidence="2">DUF2515 domain-containing protein</fullName>
    </submittedName>
</protein>
<reference evidence="1 3" key="1">
    <citation type="journal article" date="2011" name="J. Bacteriol.">
        <title>Draft genome sequence of the thermoalkaliphilic Caldalkalibacillus thermarum strain TA2.A1.</title>
        <authorList>
            <person name="Kalamorz F."/>
            <person name="Keis S."/>
            <person name="McMillan D.G."/>
            <person name="Olsson K."/>
            <person name="Stanton J.A."/>
            <person name="Stockwell P."/>
            <person name="Black M.A."/>
            <person name="Klingeman D.M."/>
            <person name="Land M.L."/>
            <person name="Han C.S."/>
            <person name="Martin S.L."/>
            <person name="Becher S.A."/>
            <person name="Peddie C.J."/>
            <person name="Morgan H.W."/>
            <person name="Matthies D."/>
            <person name="Preiss L."/>
            <person name="Meier T."/>
            <person name="Brown S.D."/>
            <person name="Cook G.M."/>
        </authorList>
    </citation>
    <scope>NUCLEOTIDE SEQUENCE [LARGE SCALE GENOMIC DNA]</scope>
    <source>
        <strain evidence="1 3">TA2.A1</strain>
    </source>
</reference>
<evidence type="ECO:0000313" key="4">
    <source>
        <dbReference type="Proteomes" id="UP000825179"/>
    </source>
</evidence>
<keyword evidence="4" id="KW-1185">Reference proteome</keyword>
<organism evidence="1 3">
    <name type="scientific">Caldalkalibacillus thermarum (strain TA2.A1)</name>
    <dbReference type="NCBI Taxonomy" id="986075"/>
    <lineage>
        <taxon>Bacteria</taxon>
        <taxon>Bacillati</taxon>
        <taxon>Bacillota</taxon>
        <taxon>Bacilli</taxon>
        <taxon>Bacillales</taxon>
        <taxon>Bacillaceae</taxon>
        <taxon>Caldalkalibacillus</taxon>
    </lineage>
</organism>
<dbReference type="AlphaFoldDB" id="F5L9W7"/>
<evidence type="ECO:0000313" key="3">
    <source>
        <dbReference type="Proteomes" id="UP000010716"/>
    </source>
</evidence>
<dbReference type="Proteomes" id="UP000825179">
    <property type="component" value="Chromosome"/>
</dbReference>
<name>F5L9W7_CALTT</name>
<reference evidence="2" key="3">
    <citation type="submission" date="2021-08" db="EMBL/GenBank/DDBJ databases">
        <authorList>
            <person name="de Jong S."/>
            <person name="van den Broek M."/>
            <person name="Merkel A."/>
            <person name="de la Torre Cortes P."/>
            <person name="Kalamorz F."/>
            <person name="Cook G."/>
            <person name="van Loosdrecht M."/>
            <person name="McMillan D."/>
        </authorList>
    </citation>
    <scope>NUCLEOTIDE SEQUENCE</scope>
    <source>
        <strain evidence="2">TA2.A1</strain>
    </source>
</reference>
<dbReference type="Pfam" id="PF10720">
    <property type="entry name" value="DUF2515"/>
    <property type="match status" value="1"/>
</dbReference>
<dbReference type="Proteomes" id="UP000010716">
    <property type="component" value="Unassembled WGS sequence"/>
</dbReference>
<dbReference type="InterPro" id="IPR019658">
    <property type="entry name" value="DUF2515"/>
</dbReference>